<evidence type="ECO:0000256" key="7">
    <source>
        <dbReference type="ARBA" id="ARBA00022723"/>
    </source>
</evidence>
<evidence type="ECO:0000256" key="1">
    <source>
        <dbReference type="ARBA" id="ARBA00001971"/>
    </source>
</evidence>
<dbReference type="EMBL" id="JAYKXP010000081">
    <property type="protein sequence ID" value="KAK7029530.1"/>
    <property type="molecule type" value="Genomic_DNA"/>
</dbReference>
<evidence type="ECO:0000256" key="10">
    <source>
        <dbReference type="ARBA" id="ARBA00023004"/>
    </source>
</evidence>
<dbReference type="GO" id="GO:0004497">
    <property type="term" value="F:monooxygenase activity"/>
    <property type="evidence" value="ECO:0007669"/>
    <property type="project" value="UniProtKB-KW"/>
</dbReference>
<evidence type="ECO:0000256" key="12">
    <source>
        <dbReference type="ARBA" id="ARBA00023136"/>
    </source>
</evidence>
<evidence type="ECO:0000256" key="4">
    <source>
        <dbReference type="ARBA" id="ARBA00010617"/>
    </source>
</evidence>
<sequence length="519" mass="59380">MTILWPDPKLVAASITLFLVWLVTKILKSGRREPYLPPGPPTIPVLGNLHLFPSESPQVKFTEWGHEYGDIYSLKISSGTAVVINSMEVAKELMDRRSAITADRPKHHMVNRVTDGLNLAHAQYLLFGKRCPRYETPESTAFFESMEVWNRCLSPGAVPPVDLLPFLDYIPSRWAWWKGLALETREKQHKLYYGLLDECEQRVARGEENGSYMEGVLVEQKEMGLTREMVGYLGGVLLEAGSDTTSSFLKYLIIALIAFPRVQRKAQEEIDRVVGHERIPTLQDIENLPYIRALIKEVIRIRPVVPLVPHGTLADMEYRGFMIPKGTMIFVNTCRRTQCYSAVRYSQSITQMASIITPVCIESVVWEYRNLHGEAEHFDNPETFDPERYVLHEYGIKEGVDPNTFRDNIAFGYGRRSCPGIHLAENSINLNTMNFIWAFNFELAKDNAGNEIKVDLDHYEKGGLLPNPLPFQCQIIPRNESVPNVIKREFKEATETFVKFERDLALDDKQWVDEQRGSL</sequence>
<keyword evidence="7 14" id="KW-0479">Metal-binding</keyword>
<evidence type="ECO:0000256" key="8">
    <source>
        <dbReference type="ARBA" id="ARBA00022989"/>
    </source>
</evidence>
<evidence type="ECO:0000256" key="9">
    <source>
        <dbReference type="ARBA" id="ARBA00023002"/>
    </source>
</evidence>
<gene>
    <name evidence="16" type="ORF">VNI00_014407</name>
</gene>
<dbReference type="Pfam" id="PF00067">
    <property type="entry name" value="p450"/>
    <property type="match status" value="3"/>
</dbReference>
<dbReference type="PROSITE" id="PS00086">
    <property type="entry name" value="CYTOCHROME_P450"/>
    <property type="match status" value="1"/>
</dbReference>
<dbReference type="InterPro" id="IPR036396">
    <property type="entry name" value="Cyt_P450_sf"/>
</dbReference>
<dbReference type="GO" id="GO:0020037">
    <property type="term" value="F:heme binding"/>
    <property type="evidence" value="ECO:0007669"/>
    <property type="project" value="InterPro"/>
</dbReference>
<feature type="binding site" description="axial binding residue" evidence="14">
    <location>
        <position position="418"/>
    </location>
    <ligand>
        <name>heme</name>
        <dbReference type="ChEBI" id="CHEBI:30413"/>
    </ligand>
    <ligandPart>
        <name>Fe</name>
        <dbReference type="ChEBI" id="CHEBI:18248"/>
    </ligandPart>
</feature>
<accession>A0AAW0BRS8</accession>
<reference evidence="16 17" key="1">
    <citation type="submission" date="2024-01" db="EMBL/GenBank/DDBJ databases">
        <title>A draft genome for a cacao thread blight-causing isolate of Paramarasmius palmivorus.</title>
        <authorList>
            <person name="Baruah I.K."/>
            <person name="Bukari Y."/>
            <person name="Amoako-Attah I."/>
            <person name="Meinhardt L.W."/>
            <person name="Bailey B.A."/>
            <person name="Cohen S.P."/>
        </authorList>
    </citation>
    <scope>NUCLEOTIDE SEQUENCE [LARGE SCALE GENOMIC DNA]</scope>
    <source>
        <strain evidence="16 17">GH-12</strain>
    </source>
</reference>
<evidence type="ECO:0000256" key="15">
    <source>
        <dbReference type="RuleBase" id="RU000461"/>
    </source>
</evidence>
<evidence type="ECO:0000256" key="13">
    <source>
        <dbReference type="ARBA" id="ARBA00023180"/>
    </source>
</evidence>
<dbReference type="Proteomes" id="UP001383192">
    <property type="component" value="Unassembled WGS sequence"/>
</dbReference>
<keyword evidence="5 14" id="KW-0349">Heme</keyword>
<comment type="caution">
    <text evidence="16">The sequence shown here is derived from an EMBL/GenBank/DDBJ whole genome shotgun (WGS) entry which is preliminary data.</text>
</comment>
<evidence type="ECO:0000313" key="17">
    <source>
        <dbReference type="Proteomes" id="UP001383192"/>
    </source>
</evidence>
<evidence type="ECO:0000256" key="14">
    <source>
        <dbReference type="PIRSR" id="PIRSR602401-1"/>
    </source>
</evidence>
<keyword evidence="12" id="KW-0472">Membrane</keyword>
<dbReference type="InterPro" id="IPR002401">
    <property type="entry name" value="Cyt_P450_E_grp-I"/>
</dbReference>
<keyword evidence="10 14" id="KW-0408">Iron</keyword>
<comment type="cofactor">
    <cofactor evidence="1 14">
        <name>heme</name>
        <dbReference type="ChEBI" id="CHEBI:30413"/>
    </cofactor>
</comment>
<comment type="similarity">
    <text evidence="4 15">Belongs to the cytochrome P450 family.</text>
</comment>
<evidence type="ECO:0000256" key="6">
    <source>
        <dbReference type="ARBA" id="ARBA00022692"/>
    </source>
</evidence>
<dbReference type="InterPro" id="IPR050364">
    <property type="entry name" value="Cytochrome_P450_fung"/>
</dbReference>
<keyword evidence="13" id="KW-0325">Glycoprotein</keyword>
<keyword evidence="11 15" id="KW-0503">Monooxygenase</keyword>
<evidence type="ECO:0000256" key="2">
    <source>
        <dbReference type="ARBA" id="ARBA00004167"/>
    </source>
</evidence>
<evidence type="ECO:0000313" key="16">
    <source>
        <dbReference type="EMBL" id="KAK7029530.1"/>
    </source>
</evidence>
<dbReference type="PRINTS" id="PR00463">
    <property type="entry name" value="EP450I"/>
</dbReference>
<evidence type="ECO:0000256" key="5">
    <source>
        <dbReference type="ARBA" id="ARBA00022617"/>
    </source>
</evidence>
<dbReference type="PANTHER" id="PTHR46300">
    <property type="entry name" value="P450, PUTATIVE (EUROFUNG)-RELATED-RELATED"/>
    <property type="match status" value="1"/>
</dbReference>
<keyword evidence="6" id="KW-0812">Transmembrane</keyword>
<dbReference type="PANTHER" id="PTHR46300:SF2">
    <property type="entry name" value="CYTOCHROME P450 MONOOXYGENASE ALNH-RELATED"/>
    <property type="match status" value="1"/>
</dbReference>
<dbReference type="PRINTS" id="PR00385">
    <property type="entry name" value="P450"/>
</dbReference>
<evidence type="ECO:0000256" key="11">
    <source>
        <dbReference type="ARBA" id="ARBA00023033"/>
    </source>
</evidence>
<organism evidence="16 17">
    <name type="scientific">Paramarasmius palmivorus</name>
    <dbReference type="NCBI Taxonomy" id="297713"/>
    <lineage>
        <taxon>Eukaryota</taxon>
        <taxon>Fungi</taxon>
        <taxon>Dikarya</taxon>
        <taxon>Basidiomycota</taxon>
        <taxon>Agaricomycotina</taxon>
        <taxon>Agaricomycetes</taxon>
        <taxon>Agaricomycetidae</taxon>
        <taxon>Agaricales</taxon>
        <taxon>Marasmiineae</taxon>
        <taxon>Marasmiaceae</taxon>
        <taxon>Paramarasmius</taxon>
    </lineage>
</organism>
<evidence type="ECO:0000256" key="3">
    <source>
        <dbReference type="ARBA" id="ARBA00005179"/>
    </source>
</evidence>
<dbReference type="SUPFAM" id="SSF48264">
    <property type="entry name" value="Cytochrome P450"/>
    <property type="match status" value="1"/>
</dbReference>
<dbReference type="InterPro" id="IPR001128">
    <property type="entry name" value="Cyt_P450"/>
</dbReference>
<evidence type="ECO:0008006" key="18">
    <source>
        <dbReference type="Google" id="ProtNLM"/>
    </source>
</evidence>
<protein>
    <recommendedName>
        <fullName evidence="18">Cytochrome P450</fullName>
    </recommendedName>
</protein>
<keyword evidence="17" id="KW-1185">Reference proteome</keyword>
<keyword evidence="9 15" id="KW-0560">Oxidoreductase</keyword>
<comment type="pathway">
    <text evidence="3">Secondary metabolite biosynthesis.</text>
</comment>
<dbReference type="GO" id="GO:0016020">
    <property type="term" value="C:membrane"/>
    <property type="evidence" value="ECO:0007669"/>
    <property type="project" value="UniProtKB-SubCell"/>
</dbReference>
<dbReference type="GO" id="GO:0016705">
    <property type="term" value="F:oxidoreductase activity, acting on paired donors, with incorporation or reduction of molecular oxygen"/>
    <property type="evidence" value="ECO:0007669"/>
    <property type="project" value="InterPro"/>
</dbReference>
<dbReference type="Gene3D" id="1.10.630.10">
    <property type="entry name" value="Cytochrome P450"/>
    <property type="match status" value="2"/>
</dbReference>
<proteinExistence type="inferred from homology"/>
<dbReference type="GO" id="GO:0005506">
    <property type="term" value="F:iron ion binding"/>
    <property type="evidence" value="ECO:0007669"/>
    <property type="project" value="InterPro"/>
</dbReference>
<dbReference type="InterPro" id="IPR017972">
    <property type="entry name" value="Cyt_P450_CS"/>
</dbReference>
<keyword evidence="8" id="KW-1133">Transmembrane helix</keyword>
<comment type="subcellular location">
    <subcellularLocation>
        <location evidence="2">Membrane</location>
        <topology evidence="2">Single-pass membrane protein</topology>
    </subcellularLocation>
</comment>
<name>A0AAW0BRS8_9AGAR</name>
<dbReference type="AlphaFoldDB" id="A0AAW0BRS8"/>